<evidence type="ECO:0000313" key="3">
    <source>
        <dbReference type="Proteomes" id="UP000193642"/>
    </source>
</evidence>
<dbReference type="Proteomes" id="UP000193642">
    <property type="component" value="Unassembled WGS sequence"/>
</dbReference>
<dbReference type="EMBL" id="MCGO01000023">
    <property type="protein sequence ID" value="ORY44106.1"/>
    <property type="molecule type" value="Genomic_DNA"/>
</dbReference>
<evidence type="ECO:0000256" key="1">
    <source>
        <dbReference type="SAM" id="Phobius"/>
    </source>
</evidence>
<dbReference type="OrthoDB" id="10322879at2759"/>
<keyword evidence="1" id="KW-0472">Membrane</keyword>
<dbReference type="AlphaFoldDB" id="A0A1Y2CAZ4"/>
<keyword evidence="1" id="KW-0812">Transmembrane</keyword>
<feature type="transmembrane region" description="Helical" evidence="1">
    <location>
        <begin position="50"/>
        <end position="70"/>
    </location>
</feature>
<evidence type="ECO:0000313" key="2">
    <source>
        <dbReference type="EMBL" id="ORY44106.1"/>
    </source>
</evidence>
<sequence>MPAAQETIDSTTESESKNVIKAADRVRAEAKTSSGRDTVETDPIFTEKQWSQVLICVGVTILCVVVKMFLQSPLFAKSRKLVGMPAMGMDD</sequence>
<organism evidence="2 3">
    <name type="scientific">Rhizoclosmatium globosum</name>
    <dbReference type="NCBI Taxonomy" id="329046"/>
    <lineage>
        <taxon>Eukaryota</taxon>
        <taxon>Fungi</taxon>
        <taxon>Fungi incertae sedis</taxon>
        <taxon>Chytridiomycota</taxon>
        <taxon>Chytridiomycota incertae sedis</taxon>
        <taxon>Chytridiomycetes</taxon>
        <taxon>Chytridiales</taxon>
        <taxon>Chytriomycetaceae</taxon>
        <taxon>Rhizoclosmatium</taxon>
    </lineage>
</organism>
<proteinExistence type="predicted"/>
<accession>A0A1Y2CAZ4</accession>
<gene>
    <name evidence="2" type="ORF">BCR33DRAFT_717193</name>
</gene>
<protein>
    <submittedName>
        <fullName evidence="2">Uncharacterized protein</fullName>
    </submittedName>
</protein>
<reference evidence="2 3" key="1">
    <citation type="submission" date="2016-07" db="EMBL/GenBank/DDBJ databases">
        <title>Pervasive Adenine N6-methylation of Active Genes in Fungi.</title>
        <authorList>
            <consortium name="DOE Joint Genome Institute"/>
            <person name="Mondo S.J."/>
            <person name="Dannebaum R.O."/>
            <person name="Kuo R.C."/>
            <person name="Labutti K."/>
            <person name="Haridas S."/>
            <person name="Kuo A."/>
            <person name="Salamov A."/>
            <person name="Ahrendt S.R."/>
            <person name="Lipzen A."/>
            <person name="Sullivan W."/>
            <person name="Andreopoulos W.B."/>
            <person name="Clum A."/>
            <person name="Lindquist E."/>
            <person name="Daum C."/>
            <person name="Ramamoorthy G.K."/>
            <person name="Gryganskyi A."/>
            <person name="Culley D."/>
            <person name="Magnuson J.K."/>
            <person name="James T.Y."/>
            <person name="O'Malley M.A."/>
            <person name="Stajich J.E."/>
            <person name="Spatafora J.W."/>
            <person name="Visel A."/>
            <person name="Grigoriev I.V."/>
        </authorList>
    </citation>
    <scope>NUCLEOTIDE SEQUENCE [LARGE SCALE GENOMIC DNA]</scope>
    <source>
        <strain evidence="2 3">JEL800</strain>
    </source>
</reference>
<name>A0A1Y2CAZ4_9FUNG</name>
<keyword evidence="3" id="KW-1185">Reference proteome</keyword>
<keyword evidence="1" id="KW-1133">Transmembrane helix</keyword>
<comment type="caution">
    <text evidence="2">The sequence shown here is derived from an EMBL/GenBank/DDBJ whole genome shotgun (WGS) entry which is preliminary data.</text>
</comment>